<comment type="caution">
    <text evidence="2">The sequence shown here is derived from an EMBL/GenBank/DDBJ whole genome shotgun (WGS) entry which is preliminary data.</text>
</comment>
<dbReference type="EMBL" id="MLJW01004765">
    <property type="protein sequence ID" value="OIQ69372.1"/>
    <property type="molecule type" value="Genomic_DNA"/>
</dbReference>
<dbReference type="PANTHER" id="PTHR43617">
    <property type="entry name" value="L-AMINO ACID N-ACETYLTRANSFERASE"/>
    <property type="match status" value="1"/>
</dbReference>
<dbReference type="InterPro" id="IPR000182">
    <property type="entry name" value="GNAT_dom"/>
</dbReference>
<sequence length="168" mass="18494">MSIEVRAITEGDIEGFREALDSVAKEKRYLASFVAPPIDRVTTFVLGNIASNVSQFVALDGNQVIGWADISPERAEAIKHIGSLGMGIVTGYRGQGIGKRLLVACVEKAQQNGLTRIELQVRVDNENAIELYKKVGFQTEAVLADYLFMDGNYYDALQMSLVRRTHGN</sequence>
<accession>A0A1J5PP67</accession>
<evidence type="ECO:0000259" key="1">
    <source>
        <dbReference type="PROSITE" id="PS51186"/>
    </source>
</evidence>
<dbReference type="InterPro" id="IPR016181">
    <property type="entry name" value="Acyl_CoA_acyltransferase"/>
</dbReference>
<proteinExistence type="predicted"/>
<dbReference type="SUPFAM" id="SSF55729">
    <property type="entry name" value="Acyl-CoA N-acyltransferases (Nat)"/>
    <property type="match status" value="1"/>
</dbReference>
<reference evidence="2" key="1">
    <citation type="submission" date="2016-10" db="EMBL/GenBank/DDBJ databases">
        <title>Sequence of Gallionella enrichment culture.</title>
        <authorList>
            <person name="Poehlein A."/>
            <person name="Muehling M."/>
            <person name="Daniel R."/>
        </authorList>
    </citation>
    <scope>NUCLEOTIDE SEQUENCE</scope>
</reference>
<dbReference type="GO" id="GO:0035447">
    <property type="term" value="F:mycothiol synthase activity"/>
    <property type="evidence" value="ECO:0007669"/>
    <property type="project" value="UniProtKB-EC"/>
</dbReference>
<feature type="domain" description="N-acetyltransferase" evidence="1">
    <location>
        <begin position="3"/>
        <end position="160"/>
    </location>
</feature>
<protein>
    <submittedName>
        <fullName evidence="2">Mycothiol acetyltransferase</fullName>
        <ecNumber evidence="2">2.3.1.189</ecNumber>
    </submittedName>
</protein>
<keyword evidence="2" id="KW-0012">Acyltransferase</keyword>
<dbReference type="AlphaFoldDB" id="A0A1J5PP67"/>
<name>A0A1J5PP67_9ZZZZ</name>
<dbReference type="Pfam" id="PF00583">
    <property type="entry name" value="Acetyltransf_1"/>
    <property type="match status" value="1"/>
</dbReference>
<gene>
    <name evidence="2" type="primary">mshD_22</name>
    <name evidence="2" type="ORF">GALL_490270</name>
</gene>
<evidence type="ECO:0000313" key="2">
    <source>
        <dbReference type="EMBL" id="OIQ69372.1"/>
    </source>
</evidence>
<dbReference type="EC" id="2.3.1.189" evidence="2"/>
<keyword evidence="2" id="KW-0808">Transferase</keyword>
<organism evidence="2">
    <name type="scientific">mine drainage metagenome</name>
    <dbReference type="NCBI Taxonomy" id="410659"/>
    <lineage>
        <taxon>unclassified sequences</taxon>
        <taxon>metagenomes</taxon>
        <taxon>ecological metagenomes</taxon>
    </lineage>
</organism>
<dbReference type="Gene3D" id="3.40.630.30">
    <property type="match status" value="1"/>
</dbReference>
<dbReference type="CDD" id="cd04301">
    <property type="entry name" value="NAT_SF"/>
    <property type="match status" value="1"/>
</dbReference>
<dbReference type="PROSITE" id="PS51186">
    <property type="entry name" value="GNAT"/>
    <property type="match status" value="1"/>
</dbReference>
<dbReference type="InterPro" id="IPR050276">
    <property type="entry name" value="MshD_Acetyltransferase"/>
</dbReference>